<reference evidence="2" key="1">
    <citation type="journal article" date="2019" name="Int. J. Syst. Evol. Microbiol.">
        <title>The Global Catalogue of Microorganisms (GCM) 10K type strain sequencing project: providing services to taxonomists for standard genome sequencing and annotation.</title>
        <authorList>
            <consortium name="The Broad Institute Genomics Platform"/>
            <consortium name="The Broad Institute Genome Sequencing Center for Infectious Disease"/>
            <person name="Wu L."/>
            <person name="Ma J."/>
        </authorList>
    </citation>
    <scope>NUCLEOTIDE SEQUENCE [LARGE SCALE GENOMIC DNA]</scope>
    <source>
        <strain evidence="2">CGMCC 4.7319</strain>
    </source>
</reference>
<dbReference type="SUPFAM" id="SSF103032">
    <property type="entry name" value="Hypothetical protein YwqG"/>
    <property type="match status" value="1"/>
</dbReference>
<dbReference type="InterPro" id="IPR035948">
    <property type="entry name" value="YwqG-like_sf"/>
</dbReference>
<protein>
    <recommendedName>
        <fullName evidence="3">DUF1963 domain-containing protein</fullName>
    </recommendedName>
</protein>
<comment type="caution">
    <text evidence="1">The sequence shown here is derived from an EMBL/GenBank/DDBJ whole genome shotgun (WGS) entry which is preliminary data.</text>
</comment>
<name>A0ABQ2HPT4_9PSEU</name>
<organism evidence="1 2">
    <name type="scientific">Lentzea pudingi</name>
    <dbReference type="NCBI Taxonomy" id="1789439"/>
    <lineage>
        <taxon>Bacteria</taxon>
        <taxon>Bacillati</taxon>
        <taxon>Actinomycetota</taxon>
        <taxon>Actinomycetes</taxon>
        <taxon>Pseudonocardiales</taxon>
        <taxon>Pseudonocardiaceae</taxon>
        <taxon>Lentzea</taxon>
    </lineage>
</organism>
<accession>A0ABQ2HPT4</accession>
<gene>
    <name evidence="1" type="ORF">GCM10011609_26070</name>
</gene>
<sequence length="280" mass="30891">MDLHEQFRRSALELGVPDDEVARFGQFLRFAIWTGSEPHGSPVGRRGGRPLHGDAERLLAGAGTLPFVASFDCAALPGIDDLALPKDGSLLFFLDHEEAVEADSAEDAQRFARVVHVPADSGAVSVDGGHDLFARVRPELPHWLGMDEQALSGYQQHQARDLPHRHELVALVGSLWPKGQQAEIRIGGYSGHTGGLSGKNVHATPEAGMAWENIKDRKAGTTPDEMMFAMEEELDRVMREWVPLAQFRADELHVGRFLVRHDDLAALRLDEVLTVTEFLE</sequence>
<evidence type="ECO:0000313" key="2">
    <source>
        <dbReference type="Proteomes" id="UP000597656"/>
    </source>
</evidence>
<evidence type="ECO:0000313" key="1">
    <source>
        <dbReference type="EMBL" id="GGM88109.1"/>
    </source>
</evidence>
<dbReference type="Gene3D" id="2.30.320.10">
    <property type="entry name" value="YwqG-like"/>
    <property type="match status" value="1"/>
</dbReference>
<proteinExistence type="predicted"/>
<dbReference type="EMBL" id="BMNC01000003">
    <property type="protein sequence ID" value="GGM88109.1"/>
    <property type="molecule type" value="Genomic_DNA"/>
</dbReference>
<evidence type="ECO:0008006" key="3">
    <source>
        <dbReference type="Google" id="ProtNLM"/>
    </source>
</evidence>
<dbReference type="InterPro" id="IPR015315">
    <property type="entry name" value="DUF1963"/>
</dbReference>
<dbReference type="RefSeq" id="WP_189154935.1">
    <property type="nucleotide sequence ID" value="NZ_BMNC01000003.1"/>
</dbReference>
<keyword evidence="2" id="KW-1185">Reference proteome</keyword>
<dbReference type="Pfam" id="PF09234">
    <property type="entry name" value="DUF1963"/>
    <property type="match status" value="1"/>
</dbReference>
<dbReference type="Proteomes" id="UP000597656">
    <property type="component" value="Unassembled WGS sequence"/>
</dbReference>